<dbReference type="InterPro" id="IPR017972">
    <property type="entry name" value="Cyt_P450_CS"/>
</dbReference>
<evidence type="ECO:0000256" key="7">
    <source>
        <dbReference type="ARBA" id="ARBA00022723"/>
    </source>
</evidence>
<dbReference type="Gene3D" id="1.10.630.10">
    <property type="entry name" value="Cytochrome P450"/>
    <property type="match status" value="1"/>
</dbReference>
<evidence type="ECO:0000256" key="8">
    <source>
        <dbReference type="ARBA" id="ARBA00022989"/>
    </source>
</evidence>
<feature type="binding site" description="axial binding residue" evidence="14">
    <location>
        <position position="454"/>
    </location>
    <ligand>
        <name>heme</name>
        <dbReference type="ChEBI" id="CHEBI:30413"/>
    </ligand>
    <ligandPart>
        <name>Fe</name>
        <dbReference type="ChEBI" id="CHEBI:18248"/>
    </ligandPart>
</feature>
<dbReference type="PRINTS" id="PR00463">
    <property type="entry name" value="EP450I"/>
</dbReference>
<keyword evidence="5 14" id="KW-0349">Heme</keyword>
<dbReference type="SUPFAM" id="SSF48264">
    <property type="entry name" value="Cytochrome P450"/>
    <property type="match status" value="1"/>
</dbReference>
<dbReference type="InterPro" id="IPR002401">
    <property type="entry name" value="Cyt_P450_E_grp-I"/>
</dbReference>
<dbReference type="PROSITE" id="PS00086">
    <property type="entry name" value="CYTOCHROME_P450"/>
    <property type="match status" value="1"/>
</dbReference>
<dbReference type="PANTHER" id="PTHR46300">
    <property type="entry name" value="P450, PUTATIVE (EUROFUNG)-RELATED-RELATED"/>
    <property type="match status" value="1"/>
</dbReference>
<evidence type="ECO:0000256" key="14">
    <source>
        <dbReference type="PIRSR" id="PIRSR602401-1"/>
    </source>
</evidence>
<comment type="subcellular location">
    <subcellularLocation>
        <location evidence="2">Membrane</location>
        <topology evidence="2">Single-pass membrane protein</topology>
    </subcellularLocation>
</comment>
<evidence type="ECO:0000256" key="10">
    <source>
        <dbReference type="ARBA" id="ARBA00023004"/>
    </source>
</evidence>
<keyword evidence="17" id="KW-1185">Reference proteome</keyword>
<keyword evidence="10 14" id="KW-0408">Iron</keyword>
<reference evidence="16" key="1">
    <citation type="submission" date="2023-03" db="EMBL/GenBank/DDBJ databases">
        <title>Massive genome expansion in bonnet fungi (Mycena s.s.) driven by repeated elements and novel gene families across ecological guilds.</title>
        <authorList>
            <consortium name="Lawrence Berkeley National Laboratory"/>
            <person name="Harder C.B."/>
            <person name="Miyauchi S."/>
            <person name="Viragh M."/>
            <person name="Kuo A."/>
            <person name="Thoen E."/>
            <person name="Andreopoulos B."/>
            <person name="Lu D."/>
            <person name="Skrede I."/>
            <person name="Drula E."/>
            <person name="Henrissat B."/>
            <person name="Morin E."/>
            <person name="Kohler A."/>
            <person name="Barry K."/>
            <person name="LaButti K."/>
            <person name="Morin E."/>
            <person name="Salamov A."/>
            <person name="Lipzen A."/>
            <person name="Mereny Z."/>
            <person name="Hegedus B."/>
            <person name="Baldrian P."/>
            <person name="Stursova M."/>
            <person name="Weitz H."/>
            <person name="Taylor A."/>
            <person name="Grigoriev I.V."/>
            <person name="Nagy L.G."/>
            <person name="Martin F."/>
            <person name="Kauserud H."/>
        </authorList>
    </citation>
    <scope>NUCLEOTIDE SEQUENCE</scope>
    <source>
        <strain evidence="16">9284</strain>
    </source>
</reference>
<keyword evidence="11 15" id="KW-0503">Monooxygenase</keyword>
<dbReference type="InterPro" id="IPR050364">
    <property type="entry name" value="Cytochrome_P450_fung"/>
</dbReference>
<sequence length="532" mass="59971">MASYLLDASWSQLALGAAVAAGTATIAQVGPFFFAKDLRSKATNNPLPPGPRLRHLFPITHKPELVLHDYAQQYGSLFSLWMGAKLFIVISDPQVARDLLTNAGAIMSSRSPSLKNTTILAHRGITASRYDDRWRLHRRIGNYSLSIKAIDSYAHVLDYEASVFVHSLYDVGKKGAQSVNPMRYAGRFAFNNMLTISVGTRSANDPMLEKTLDLAMDSEFMELTGPLCNETDFIPILKYFPNKKRNRAIALHNKIVGIYGDVYNSIKTKIDNGEGVPDCLVRSLIESSEIEKLDWLDTVLLAAAFTMGGVHSTSGVIDWFLALIPLHPEVQRKAQEELDRVVGRERWPNAVDENNLPYIRAIIKEVERMHAPFWIPAPHCASEDYDYNGMFIPKDAVVILNCYTMHHNETRYPDPYKFNPDRYVGDNLTSEDSAKLLDPFARDHWAFGAGRRICPGMAVAERELFLAFSRILWSFNLKQDPKEPIDLNRYRGRAARTPLAYKVIFEPRHDKVHQMLAEIGETVAGADEHAFT</sequence>
<evidence type="ECO:0000256" key="11">
    <source>
        <dbReference type="ARBA" id="ARBA00023033"/>
    </source>
</evidence>
<keyword evidence="13" id="KW-0325">Glycoprotein</keyword>
<evidence type="ECO:0000256" key="5">
    <source>
        <dbReference type="ARBA" id="ARBA00022617"/>
    </source>
</evidence>
<dbReference type="GO" id="GO:0004497">
    <property type="term" value="F:monooxygenase activity"/>
    <property type="evidence" value="ECO:0007669"/>
    <property type="project" value="UniProtKB-KW"/>
</dbReference>
<dbReference type="Proteomes" id="UP001221142">
    <property type="component" value="Unassembled WGS sequence"/>
</dbReference>
<dbReference type="GO" id="GO:0005506">
    <property type="term" value="F:iron ion binding"/>
    <property type="evidence" value="ECO:0007669"/>
    <property type="project" value="InterPro"/>
</dbReference>
<evidence type="ECO:0000256" key="3">
    <source>
        <dbReference type="ARBA" id="ARBA00005179"/>
    </source>
</evidence>
<comment type="similarity">
    <text evidence="4 15">Belongs to the cytochrome P450 family.</text>
</comment>
<evidence type="ECO:0000313" key="16">
    <source>
        <dbReference type="EMBL" id="KAJ7641987.1"/>
    </source>
</evidence>
<dbReference type="InterPro" id="IPR036396">
    <property type="entry name" value="Cyt_P450_sf"/>
</dbReference>
<dbReference type="PANTHER" id="PTHR46300:SF2">
    <property type="entry name" value="CYTOCHROME P450 MONOOXYGENASE ALNH-RELATED"/>
    <property type="match status" value="1"/>
</dbReference>
<dbReference type="Pfam" id="PF00067">
    <property type="entry name" value="p450"/>
    <property type="match status" value="1"/>
</dbReference>
<dbReference type="AlphaFoldDB" id="A0AAD7FWS9"/>
<comment type="caution">
    <text evidence="16">The sequence shown here is derived from an EMBL/GenBank/DDBJ whole genome shotgun (WGS) entry which is preliminary data.</text>
</comment>
<organism evidence="16 17">
    <name type="scientific">Roridomyces roridus</name>
    <dbReference type="NCBI Taxonomy" id="1738132"/>
    <lineage>
        <taxon>Eukaryota</taxon>
        <taxon>Fungi</taxon>
        <taxon>Dikarya</taxon>
        <taxon>Basidiomycota</taxon>
        <taxon>Agaricomycotina</taxon>
        <taxon>Agaricomycetes</taxon>
        <taxon>Agaricomycetidae</taxon>
        <taxon>Agaricales</taxon>
        <taxon>Marasmiineae</taxon>
        <taxon>Mycenaceae</taxon>
        <taxon>Roridomyces</taxon>
    </lineage>
</organism>
<keyword evidence="6" id="KW-0812">Transmembrane</keyword>
<dbReference type="PRINTS" id="PR00385">
    <property type="entry name" value="P450"/>
</dbReference>
<keyword evidence="12" id="KW-0472">Membrane</keyword>
<keyword evidence="9 15" id="KW-0560">Oxidoreductase</keyword>
<keyword evidence="7 14" id="KW-0479">Metal-binding</keyword>
<evidence type="ECO:0000256" key="2">
    <source>
        <dbReference type="ARBA" id="ARBA00004167"/>
    </source>
</evidence>
<evidence type="ECO:0000256" key="15">
    <source>
        <dbReference type="RuleBase" id="RU000461"/>
    </source>
</evidence>
<dbReference type="InterPro" id="IPR001128">
    <property type="entry name" value="Cyt_P450"/>
</dbReference>
<evidence type="ECO:0000256" key="9">
    <source>
        <dbReference type="ARBA" id="ARBA00023002"/>
    </source>
</evidence>
<proteinExistence type="inferred from homology"/>
<gene>
    <name evidence="16" type="ORF">FB45DRAFT_826238</name>
</gene>
<evidence type="ECO:0000256" key="4">
    <source>
        <dbReference type="ARBA" id="ARBA00010617"/>
    </source>
</evidence>
<comment type="pathway">
    <text evidence="3">Secondary metabolite biosynthesis.</text>
</comment>
<protein>
    <submittedName>
        <fullName evidence="16">Cytochrome P450</fullName>
    </submittedName>
</protein>
<dbReference type="GO" id="GO:0016705">
    <property type="term" value="F:oxidoreductase activity, acting on paired donors, with incorporation or reduction of molecular oxygen"/>
    <property type="evidence" value="ECO:0007669"/>
    <property type="project" value="InterPro"/>
</dbReference>
<evidence type="ECO:0000256" key="1">
    <source>
        <dbReference type="ARBA" id="ARBA00001971"/>
    </source>
</evidence>
<name>A0AAD7FWS9_9AGAR</name>
<dbReference type="GO" id="GO:0020037">
    <property type="term" value="F:heme binding"/>
    <property type="evidence" value="ECO:0007669"/>
    <property type="project" value="InterPro"/>
</dbReference>
<evidence type="ECO:0000256" key="6">
    <source>
        <dbReference type="ARBA" id="ARBA00022692"/>
    </source>
</evidence>
<comment type="cofactor">
    <cofactor evidence="1 14">
        <name>heme</name>
        <dbReference type="ChEBI" id="CHEBI:30413"/>
    </cofactor>
</comment>
<keyword evidence="8" id="KW-1133">Transmembrane helix</keyword>
<evidence type="ECO:0000256" key="12">
    <source>
        <dbReference type="ARBA" id="ARBA00023136"/>
    </source>
</evidence>
<evidence type="ECO:0000256" key="13">
    <source>
        <dbReference type="ARBA" id="ARBA00023180"/>
    </source>
</evidence>
<dbReference type="GO" id="GO:0016020">
    <property type="term" value="C:membrane"/>
    <property type="evidence" value="ECO:0007669"/>
    <property type="project" value="UniProtKB-SubCell"/>
</dbReference>
<dbReference type="EMBL" id="JARKIF010000004">
    <property type="protein sequence ID" value="KAJ7641987.1"/>
    <property type="molecule type" value="Genomic_DNA"/>
</dbReference>
<accession>A0AAD7FWS9</accession>
<evidence type="ECO:0000313" key="17">
    <source>
        <dbReference type="Proteomes" id="UP001221142"/>
    </source>
</evidence>